<dbReference type="Proteomes" id="UP000050326">
    <property type="component" value="Unassembled WGS sequence"/>
</dbReference>
<comment type="caution">
    <text evidence="2">The sequence shown here is derived from an EMBL/GenBank/DDBJ whole genome shotgun (WGS) entry which is preliminary data.</text>
</comment>
<dbReference type="SUPFAM" id="SSF53474">
    <property type="entry name" value="alpha/beta-Hydrolases"/>
    <property type="match status" value="1"/>
</dbReference>
<dbReference type="Pfam" id="PF07859">
    <property type="entry name" value="Abhydrolase_3"/>
    <property type="match status" value="1"/>
</dbReference>
<protein>
    <submittedName>
        <fullName evidence="2">Carboxylesterase NlhH</fullName>
        <ecNumber evidence="2">3.1.1.1</ecNumber>
    </submittedName>
</protein>
<accession>A0A0P9AE60</accession>
<name>A0A0P9AE60_9CLOT</name>
<dbReference type="InterPro" id="IPR029058">
    <property type="entry name" value="AB_hydrolase_fold"/>
</dbReference>
<evidence type="ECO:0000313" key="3">
    <source>
        <dbReference type="Proteomes" id="UP000050326"/>
    </source>
</evidence>
<feature type="domain" description="Alpha/beta hydrolase fold-3" evidence="1">
    <location>
        <begin position="70"/>
        <end position="280"/>
    </location>
</feature>
<dbReference type="PANTHER" id="PTHR23025">
    <property type="entry name" value="TRIACYLGLYCEROL LIPASE"/>
    <property type="match status" value="1"/>
</dbReference>
<dbReference type="STRING" id="36849.OXPF_29940"/>
<dbReference type="EMBL" id="LKET01000039">
    <property type="protein sequence ID" value="KPU43553.1"/>
    <property type="molecule type" value="Genomic_DNA"/>
</dbReference>
<dbReference type="GO" id="GO:0004771">
    <property type="term" value="F:sterol ester esterase activity"/>
    <property type="evidence" value="ECO:0007669"/>
    <property type="project" value="TreeGrafter"/>
</dbReference>
<evidence type="ECO:0000259" key="1">
    <source>
        <dbReference type="Pfam" id="PF07859"/>
    </source>
</evidence>
<dbReference type="GO" id="GO:0019433">
    <property type="term" value="P:triglyceride catabolic process"/>
    <property type="evidence" value="ECO:0007669"/>
    <property type="project" value="TreeGrafter"/>
</dbReference>
<dbReference type="GO" id="GO:0106435">
    <property type="term" value="F:carboxylesterase activity"/>
    <property type="evidence" value="ECO:0007669"/>
    <property type="project" value="UniProtKB-EC"/>
</dbReference>
<dbReference type="InterPro" id="IPR013094">
    <property type="entry name" value="AB_hydrolase_3"/>
</dbReference>
<dbReference type="PANTHER" id="PTHR23025:SF3">
    <property type="entry name" value="HORMONE-SENSITIVE LIPASE"/>
    <property type="match status" value="1"/>
</dbReference>
<evidence type="ECO:0000313" key="2">
    <source>
        <dbReference type="EMBL" id="KPU43553.1"/>
    </source>
</evidence>
<sequence length="303" mass="33716">MDRIPEEKIYTREELIKEIRMMKQMAANSSAGMPPSKRPVGKEIFLDTNVGKIRVLAYNLDNPNKLPLFVNIHAGGFISGNPEMDDPYMMNVAINANAKILNIDYSLAPESPFPQALNDCYAVIKYACEHPEEFNIDKDNIAVGGHSAGGNLTAAICIKNAGLKELNIKCVILDYPAMDIYTDPYLKPKGGGRAAETFLNPSMFRLFNASYCLKKEERKNPLISPLYASKEQLETFPPALIITAGMDSLCKEAEDFRDLLIAAGVDATHKRFENSDHGFTMSDMPDAKEGWGLMIDHLNKYLN</sequence>
<gene>
    <name evidence="2" type="primary">nlhH</name>
    <name evidence="2" type="ORF">OXPF_29940</name>
</gene>
<dbReference type="OrthoDB" id="9815425at2"/>
<organism evidence="2 3">
    <name type="scientific">Oxobacter pfennigii</name>
    <dbReference type="NCBI Taxonomy" id="36849"/>
    <lineage>
        <taxon>Bacteria</taxon>
        <taxon>Bacillati</taxon>
        <taxon>Bacillota</taxon>
        <taxon>Clostridia</taxon>
        <taxon>Eubacteriales</taxon>
        <taxon>Clostridiaceae</taxon>
        <taxon>Oxobacter</taxon>
    </lineage>
</organism>
<proteinExistence type="predicted"/>
<dbReference type="EC" id="3.1.1.1" evidence="2"/>
<dbReference type="Gene3D" id="3.40.50.1820">
    <property type="entry name" value="alpha/beta hydrolase"/>
    <property type="match status" value="1"/>
</dbReference>
<dbReference type="RefSeq" id="WP_054875988.1">
    <property type="nucleotide sequence ID" value="NZ_LKET01000039.1"/>
</dbReference>
<keyword evidence="2" id="KW-0378">Hydrolase</keyword>
<dbReference type="GO" id="GO:0005829">
    <property type="term" value="C:cytosol"/>
    <property type="evidence" value="ECO:0007669"/>
    <property type="project" value="TreeGrafter"/>
</dbReference>
<keyword evidence="3" id="KW-1185">Reference proteome</keyword>
<dbReference type="AlphaFoldDB" id="A0A0P9AE60"/>
<reference evidence="2 3" key="1">
    <citation type="submission" date="2015-09" db="EMBL/GenBank/DDBJ databases">
        <title>Genome sequence of Oxobacter pfennigii DSM 3222.</title>
        <authorList>
            <person name="Poehlein A."/>
            <person name="Bengelsdorf F.R."/>
            <person name="Schiel-Bengelsdorf B."/>
            <person name="Duerre P."/>
            <person name="Daniel R."/>
        </authorList>
    </citation>
    <scope>NUCLEOTIDE SEQUENCE [LARGE SCALE GENOMIC DNA]</scope>
    <source>
        <strain evidence="2 3">DSM 3222</strain>
    </source>
</reference>
<dbReference type="GO" id="GO:0004806">
    <property type="term" value="F:triacylglycerol lipase activity"/>
    <property type="evidence" value="ECO:0007669"/>
    <property type="project" value="TreeGrafter"/>
</dbReference>